<dbReference type="AlphaFoldDB" id="A0A6M2BP04"/>
<dbReference type="GO" id="GO:0008289">
    <property type="term" value="F:lipid binding"/>
    <property type="evidence" value="ECO:0007669"/>
    <property type="project" value="InterPro"/>
</dbReference>
<keyword evidence="1" id="KW-0732">Signal</keyword>
<evidence type="ECO:0000256" key="1">
    <source>
        <dbReference type="SAM" id="SignalP"/>
    </source>
</evidence>
<feature type="signal peptide" evidence="1">
    <location>
        <begin position="1"/>
        <end position="24"/>
    </location>
</feature>
<comment type="caution">
    <text evidence="3">The sequence shown here is derived from an EMBL/GenBank/DDBJ whole genome shotgun (WGS) entry which is preliminary data.</text>
</comment>
<organism evidence="3 4">
    <name type="scientific">Solimonas terrae</name>
    <dbReference type="NCBI Taxonomy" id="1396819"/>
    <lineage>
        <taxon>Bacteria</taxon>
        <taxon>Pseudomonadati</taxon>
        <taxon>Pseudomonadota</taxon>
        <taxon>Gammaproteobacteria</taxon>
        <taxon>Nevskiales</taxon>
        <taxon>Nevskiaceae</taxon>
        <taxon>Solimonas</taxon>
    </lineage>
</organism>
<dbReference type="SUPFAM" id="SSF55961">
    <property type="entry name" value="Bet v1-like"/>
    <property type="match status" value="1"/>
</dbReference>
<dbReference type="PANTHER" id="PTHR19308">
    <property type="entry name" value="PHOSPHATIDYLCHOLINE TRANSFER PROTEIN"/>
    <property type="match status" value="1"/>
</dbReference>
<evidence type="ECO:0000313" key="4">
    <source>
        <dbReference type="Proteomes" id="UP000472676"/>
    </source>
</evidence>
<name>A0A6M2BP04_9GAMM</name>
<feature type="domain" description="START" evidence="2">
    <location>
        <begin position="39"/>
        <end position="206"/>
    </location>
</feature>
<gene>
    <name evidence="3" type="ORF">G7Y85_04205</name>
</gene>
<dbReference type="GO" id="GO:0005737">
    <property type="term" value="C:cytoplasm"/>
    <property type="evidence" value="ECO:0007669"/>
    <property type="project" value="UniProtKB-ARBA"/>
</dbReference>
<reference evidence="3 4" key="1">
    <citation type="journal article" date="2014" name="Int. J. Syst. Evol. Microbiol.">
        <title>Solimonas terrae sp. nov., isolated from soil.</title>
        <authorList>
            <person name="Kim S.J."/>
            <person name="Moon J.Y."/>
            <person name="Weon H.Y."/>
            <person name="Ahn J.H."/>
            <person name="Chen W.M."/>
            <person name="Kwon S.W."/>
        </authorList>
    </citation>
    <scope>NUCLEOTIDE SEQUENCE [LARGE SCALE GENOMIC DNA]</scope>
    <source>
        <strain evidence="3 4">KIS83-12</strain>
    </source>
</reference>
<dbReference type="RefSeq" id="WP_166252278.1">
    <property type="nucleotide sequence ID" value="NZ_JAAMOW010000002.1"/>
</dbReference>
<proteinExistence type="predicted"/>
<dbReference type="InterPro" id="IPR023393">
    <property type="entry name" value="START-like_dom_sf"/>
</dbReference>
<dbReference type="InterPro" id="IPR028347">
    <property type="entry name" value="START_dom_prot"/>
</dbReference>
<feature type="chain" id="PRO_5026696372" evidence="1">
    <location>
        <begin position="25"/>
        <end position="225"/>
    </location>
</feature>
<dbReference type="PANTHER" id="PTHR19308:SF14">
    <property type="entry name" value="START DOMAIN-CONTAINING PROTEIN"/>
    <property type="match status" value="1"/>
</dbReference>
<dbReference type="PIRSF" id="PIRSF039033">
    <property type="entry name" value="START_dom"/>
    <property type="match status" value="1"/>
</dbReference>
<evidence type="ECO:0000313" key="3">
    <source>
        <dbReference type="EMBL" id="NGY03955.1"/>
    </source>
</evidence>
<dbReference type="Pfam" id="PF01852">
    <property type="entry name" value="START"/>
    <property type="match status" value="1"/>
</dbReference>
<dbReference type="Gene3D" id="3.30.530.20">
    <property type="match status" value="1"/>
</dbReference>
<dbReference type="Proteomes" id="UP000472676">
    <property type="component" value="Unassembled WGS sequence"/>
</dbReference>
<dbReference type="InterPro" id="IPR002913">
    <property type="entry name" value="START_lipid-bd_dom"/>
</dbReference>
<dbReference type="EMBL" id="JAAMOW010000002">
    <property type="protein sequence ID" value="NGY03955.1"/>
    <property type="molecule type" value="Genomic_DNA"/>
</dbReference>
<keyword evidence="4" id="KW-1185">Reference proteome</keyword>
<accession>A0A6M2BP04</accession>
<evidence type="ECO:0000259" key="2">
    <source>
        <dbReference type="PROSITE" id="PS50848"/>
    </source>
</evidence>
<dbReference type="PROSITE" id="PS50848">
    <property type="entry name" value="START"/>
    <property type="match status" value="1"/>
</dbReference>
<dbReference type="InterPro" id="IPR051213">
    <property type="entry name" value="START_lipid_transfer"/>
</dbReference>
<protein>
    <submittedName>
        <fullName evidence="3">START domain protein</fullName>
    </submittedName>
</protein>
<sequence>MRRRALLLLPLALLLGGLAPSVFADDGWKLEKDADGIRIESRAVPGWKIHEMRGTVQIDAPLSAVAAVIDDASAIPRLNDVVAHAEVVQRTSATRYRIYAAMKMPWPVSDRDIVNQREIKLDPATHGVTFVDTAVPDAETHKDYVRIVKSRQEWRLTPTGDGRTDVQIQLLSDPGGIPSTLINAMSVSSPFNTLGNLRKLAAQAPYAGAKPAFLATPPSSASAGR</sequence>